<name>A0ABN7WAU6_GIGMA</name>
<gene>
    <name evidence="2" type="ORF">GMARGA_LOCUS28410</name>
</gene>
<evidence type="ECO:0000313" key="2">
    <source>
        <dbReference type="EMBL" id="CAG8823716.1"/>
    </source>
</evidence>
<comment type="caution">
    <text evidence="2">The sequence shown here is derived from an EMBL/GenBank/DDBJ whole genome shotgun (WGS) entry which is preliminary data.</text>
</comment>
<dbReference type="EMBL" id="CAJVQB010036296">
    <property type="protein sequence ID" value="CAG8823716.1"/>
    <property type="molecule type" value="Genomic_DNA"/>
</dbReference>
<evidence type="ECO:0000256" key="1">
    <source>
        <dbReference type="SAM" id="MobiDB-lite"/>
    </source>
</evidence>
<feature type="compositionally biased region" description="Polar residues" evidence="1">
    <location>
        <begin position="52"/>
        <end position="64"/>
    </location>
</feature>
<feature type="region of interest" description="Disordered" evidence="1">
    <location>
        <begin position="39"/>
        <end position="70"/>
    </location>
</feature>
<proteinExistence type="predicted"/>
<evidence type="ECO:0000313" key="3">
    <source>
        <dbReference type="Proteomes" id="UP000789901"/>
    </source>
</evidence>
<protein>
    <submittedName>
        <fullName evidence="2">1929_t:CDS:1</fullName>
    </submittedName>
</protein>
<sequence>MKSFIRLRRRQLDDSFPTRSSEQLYGLDLETQRIESMESHSQQFDNHRKITSQELQTSVTTPVLSTHHIE</sequence>
<organism evidence="2 3">
    <name type="scientific">Gigaspora margarita</name>
    <dbReference type="NCBI Taxonomy" id="4874"/>
    <lineage>
        <taxon>Eukaryota</taxon>
        <taxon>Fungi</taxon>
        <taxon>Fungi incertae sedis</taxon>
        <taxon>Mucoromycota</taxon>
        <taxon>Glomeromycotina</taxon>
        <taxon>Glomeromycetes</taxon>
        <taxon>Diversisporales</taxon>
        <taxon>Gigasporaceae</taxon>
        <taxon>Gigaspora</taxon>
    </lineage>
</organism>
<keyword evidence="3" id="KW-1185">Reference proteome</keyword>
<dbReference type="Proteomes" id="UP000789901">
    <property type="component" value="Unassembled WGS sequence"/>
</dbReference>
<reference evidence="2 3" key="1">
    <citation type="submission" date="2021-06" db="EMBL/GenBank/DDBJ databases">
        <authorList>
            <person name="Kallberg Y."/>
            <person name="Tangrot J."/>
            <person name="Rosling A."/>
        </authorList>
    </citation>
    <scope>NUCLEOTIDE SEQUENCE [LARGE SCALE GENOMIC DNA]</scope>
    <source>
        <strain evidence="2 3">120-4 pot B 10/14</strain>
    </source>
</reference>
<accession>A0ABN7WAU6</accession>